<dbReference type="InterPro" id="IPR007401">
    <property type="entry name" value="DUF454"/>
</dbReference>
<gene>
    <name evidence="2" type="ORF">DES41_103374</name>
</gene>
<dbReference type="EMBL" id="QPJK01000003">
    <property type="protein sequence ID" value="RCW72767.1"/>
    <property type="molecule type" value="Genomic_DNA"/>
</dbReference>
<keyword evidence="1" id="KW-0472">Membrane</keyword>
<proteinExistence type="predicted"/>
<dbReference type="Pfam" id="PF04304">
    <property type="entry name" value="DUF454"/>
    <property type="match status" value="1"/>
</dbReference>
<dbReference type="PANTHER" id="PTHR35813:SF1">
    <property type="entry name" value="INNER MEMBRANE PROTEIN YBAN"/>
    <property type="match status" value="1"/>
</dbReference>
<keyword evidence="1" id="KW-1133">Transmembrane helix</keyword>
<name>A0A368Y1U4_9BURK</name>
<evidence type="ECO:0000313" key="2">
    <source>
        <dbReference type="EMBL" id="RCW72767.1"/>
    </source>
</evidence>
<dbReference type="GO" id="GO:0005886">
    <property type="term" value="C:plasma membrane"/>
    <property type="evidence" value="ECO:0007669"/>
    <property type="project" value="TreeGrafter"/>
</dbReference>
<evidence type="ECO:0000313" key="3">
    <source>
        <dbReference type="Proteomes" id="UP000252884"/>
    </source>
</evidence>
<dbReference type="Proteomes" id="UP000252884">
    <property type="component" value="Unassembled WGS sequence"/>
</dbReference>
<evidence type="ECO:0000256" key="1">
    <source>
        <dbReference type="SAM" id="Phobius"/>
    </source>
</evidence>
<organism evidence="2 3">
    <name type="scientific">Pseudorhodoferax soli</name>
    <dbReference type="NCBI Taxonomy" id="545864"/>
    <lineage>
        <taxon>Bacteria</taxon>
        <taxon>Pseudomonadati</taxon>
        <taxon>Pseudomonadota</taxon>
        <taxon>Betaproteobacteria</taxon>
        <taxon>Burkholderiales</taxon>
        <taxon>Comamonadaceae</taxon>
    </lineage>
</organism>
<accession>A0A368Y1U4</accession>
<comment type="caution">
    <text evidence="2">The sequence shown here is derived from an EMBL/GenBank/DDBJ whole genome shotgun (WGS) entry which is preliminary data.</text>
</comment>
<sequence length="145" mass="15819">MPPDDPRPSDTPSAGVPAVQPLPAPWRWLLLLLACLSLATGVVGLFVPGLPTTVFVLIAAWAAARSSPRLHRWLLDHRMFGKLIRDWQAGGCVSRRAKWNATVAMAACAGILVWVGSRWWVSALACTCMATVLCWLWLRPEPVPG</sequence>
<dbReference type="PIRSF" id="PIRSF016789">
    <property type="entry name" value="DUF454"/>
    <property type="match status" value="1"/>
</dbReference>
<feature type="transmembrane region" description="Helical" evidence="1">
    <location>
        <begin position="97"/>
        <end position="114"/>
    </location>
</feature>
<dbReference type="RefSeq" id="WP_114468166.1">
    <property type="nucleotide sequence ID" value="NZ_QPJK01000003.1"/>
</dbReference>
<dbReference type="PANTHER" id="PTHR35813">
    <property type="entry name" value="INNER MEMBRANE PROTEIN YBAN"/>
    <property type="match status" value="1"/>
</dbReference>
<feature type="transmembrane region" description="Helical" evidence="1">
    <location>
        <begin position="29"/>
        <end position="62"/>
    </location>
</feature>
<keyword evidence="3" id="KW-1185">Reference proteome</keyword>
<evidence type="ECO:0008006" key="4">
    <source>
        <dbReference type="Google" id="ProtNLM"/>
    </source>
</evidence>
<dbReference type="AlphaFoldDB" id="A0A368Y1U4"/>
<dbReference type="OrthoDB" id="9816293at2"/>
<reference evidence="2 3" key="1">
    <citation type="submission" date="2018-07" db="EMBL/GenBank/DDBJ databases">
        <title>Genomic Encyclopedia of Type Strains, Phase IV (KMG-IV): sequencing the most valuable type-strain genomes for metagenomic binning, comparative biology and taxonomic classification.</title>
        <authorList>
            <person name="Goeker M."/>
        </authorList>
    </citation>
    <scope>NUCLEOTIDE SEQUENCE [LARGE SCALE GENOMIC DNA]</scope>
    <source>
        <strain evidence="2 3">DSM 21634</strain>
    </source>
</reference>
<protein>
    <recommendedName>
        <fullName evidence="4">DUF454 domain-containing protein</fullName>
    </recommendedName>
</protein>
<keyword evidence="1" id="KW-0812">Transmembrane</keyword>